<evidence type="ECO:0000313" key="1">
    <source>
        <dbReference type="EMBL" id="MDG9700396.1"/>
    </source>
</evidence>
<comment type="caution">
    <text evidence="1">The sequence shown here is derived from an EMBL/GenBank/DDBJ whole genome shotgun (WGS) entry which is preliminary data.</text>
</comment>
<dbReference type="RefSeq" id="WP_279525122.1">
    <property type="nucleotide sequence ID" value="NZ_JARVII010000034.1"/>
</dbReference>
<dbReference type="Proteomes" id="UP001237156">
    <property type="component" value="Unassembled WGS sequence"/>
</dbReference>
<proteinExistence type="predicted"/>
<accession>A0AAW6RP18</accession>
<reference evidence="1 2" key="1">
    <citation type="submission" date="2023-04" db="EMBL/GenBank/DDBJ databases">
        <title>Ottowia paracancer sp. nov., isolated from human stomach.</title>
        <authorList>
            <person name="Song Y."/>
        </authorList>
    </citation>
    <scope>NUCLEOTIDE SEQUENCE [LARGE SCALE GENOMIC DNA]</scope>
    <source>
        <strain evidence="1 2">10c7w1</strain>
    </source>
</reference>
<sequence length="248" mass="28680">MSKLFPKNHEAFVGDKRLQEKIKSLEDRIEQSYQVHQLMQSLQAIAEIIEPHPAPKQKFPMPPDIPASFEEILKDAPPPTQLDMDREAIWGMVRRSGKMYVLAFLSPKLWQSLEVLFSGIVVGYIQMFAGGDGRSKLDHLRVFKGNEDLKLAHEKFDNLRNKQYAHKELEHDRHQVSYFVDNQGVIAIDIDGVQHTRHYHLALTMDLLRCLAEVSSYLKQDIKERSENLIKELKKPQKLVLIEYANPA</sequence>
<name>A0AAW6RP18_9BURK</name>
<keyword evidence="2" id="KW-1185">Reference proteome</keyword>
<organism evidence="1 2">
    <name type="scientific">Ottowia cancrivicina</name>
    <dbReference type="NCBI Taxonomy" id="3040346"/>
    <lineage>
        <taxon>Bacteria</taxon>
        <taxon>Pseudomonadati</taxon>
        <taxon>Pseudomonadota</taxon>
        <taxon>Betaproteobacteria</taxon>
        <taxon>Burkholderiales</taxon>
        <taxon>Comamonadaceae</taxon>
        <taxon>Ottowia</taxon>
    </lineage>
</organism>
<dbReference type="AlphaFoldDB" id="A0AAW6RP18"/>
<gene>
    <name evidence="1" type="ORF">QB898_11865</name>
</gene>
<dbReference type="EMBL" id="JARVII010000034">
    <property type="protein sequence ID" value="MDG9700396.1"/>
    <property type="molecule type" value="Genomic_DNA"/>
</dbReference>
<protein>
    <submittedName>
        <fullName evidence="1">Uncharacterized protein</fullName>
    </submittedName>
</protein>
<evidence type="ECO:0000313" key="2">
    <source>
        <dbReference type="Proteomes" id="UP001237156"/>
    </source>
</evidence>